<comment type="caution">
    <text evidence="3">The sequence shown here is derived from an EMBL/GenBank/DDBJ whole genome shotgun (WGS) entry which is preliminary data.</text>
</comment>
<evidence type="ECO:0008006" key="5">
    <source>
        <dbReference type="Google" id="ProtNLM"/>
    </source>
</evidence>
<evidence type="ECO:0000256" key="2">
    <source>
        <dbReference type="SAM" id="MobiDB-lite"/>
    </source>
</evidence>
<dbReference type="Proteomes" id="UP001159427">
    <property type="component" value="Unassembled WGS sequence"/>
</dbReference>
<keyword evidence="4" id="KW-1185">Reference proteome</keyword>
<name>A0ABN8QZU7_9CNID</name>
<protein>
    <recommendedName>
        <fullName evidence="5">SAM domain-containing protein</fullName>
    </recommendedName>
</protein>
<evidence type="ECO:0000313" key="3">
    <source>
        <dbReference type="EMBL" id="CAH3170675.1"/>
    </source>
</evidence>
<proteinExistence type="predicted"/>
<feature type="compositionally biased region" description="Basic residues" evidence="2">
    <location>
        <begin position="110"/>
        <end position="120"/>
    </location>
</feature>
<evidence type="ECO:0000256" key="1">
    <source>
        <dbReference type="SAM" id="Coils"/>
    </source>
</evidence>
<reference evidence="3 4" key="1">
    <citation type="submission" date="2022-05" db="EMBL/GenBank/DDBJ databases">
        <authorList>
            <consortium name="Genoscope - CEA"/>
            <person name="William W."/>
        </authorList>
    </citation>
    <scope>NUCLEOTIDE SEQUENCE [LARGE SCALE GENOMIC DNA]</scope>
</reference>
<dbReference type="EMBL" id="CALNXI010001494">
    <property type="protein sequence ID" value="CAH3170675.1"/>
    <property type="molecule type" value="Genomic_DNA"/>
</dbReference>
<feature type="coiled-coil region" evidence="1">
    <location>
        <begin position="319"/>
        <end position="354"/>
    </location>
</feature>
<organism evidence="3 4">
    <name type="scientific">Porites evermanni</name>
    <dbReference type="NCBI Taxonomy" id="104178"/>
    <lineage>
        <taxon>Eukaryota</taxon>
        <taxon>Metazoa</taxon>
        <taxon>Cnidaria</taxon>
        <taxon>Anthozoa</taxon>
        <taxon>Hexacorallia</taxon>
        <taxon>Scleractinia</taxon>
        <taxon>Fungiina</taxon>
        <taxon>Poritidae</taxon>
        <taxon>Porites</taxon>
    </lineage>
</organism>
<keyword evidence="1" id="KW-0175">Coiled coil</keyword>
<dbReference type="Gene3D" id="1.10.150.50">
    <property type="entry name" value="Transcription Factor, Ets-1"/>
    <property type="match status" value="1"/>
</dbReference>
<sequence>MVESVTHTFTMEEVCKFLRGREVAEEVILKFQEEKMDVCAIMKVDDELLKDMGLSKDGDRLSLRGFCRSHSQSEKTEDNQSKKRRLLEAFFEKKKGKKAGPSQKFTGRSHTSKIGRSEKKKTKKVQLGWKHFEEEEEDHVLVPLSRGGGSRQVELPLSTNKYELMKTCKGLFFPDGKSTFGKEEEMTFDLANFKNEKIEVTVNIDGNELPFNINNYIDAHKVKNVRIYLLSQKLFDYDSEEDPLPVMDIKSVDCGTALSGLTEERKALRPSTVMDIKSVDSGTAFIGSTEERKALSSSPVMDIKSVDSETALIGSTEERKALRQERDKAYQESLNANRQKKIHQENEAAEVERRMTIQRARSARVPPEPDDNFVTVKVRHLSMGVCAHDDFHQVQKCLLFMIGQDP</sequence>
<accession>A0ABN8QZU7</accession>
<dbReference type="InterPro" id="IPR013761">
    <property type="entry name" value="SAM/pointed_sf"/>
</dbReference>
<dbReference type="SUPFAM" id="SSF47769">
    <property type="entry name" value="SAM/Pointed domain"/>
    <property type="match status" value="1"/>
</dbReference>
<gene>
    <name evidence="3" type="ORF">PEVE_00007396</name>
</gene>
<evidence type="ECO:0000313" key="4">
    <source>
        <dbReference type="Proteomes" id="UP001159427"/>
    </source>
</evidence>
<feature type="region of interest" description="Disordered" evidence="2">
    <location>
        <begin position="94"/>
        <end position="120"/>
    </location>
</feature>